<proteinExistence type="predicted"/>
<gene>
    <name evidence="1" type="ORF">S01H1_08388</name>
</gene>
<reference evidence="1" key="1">
    <citation type="journal article" date="2014" name="Front. Microbiol.">
        <title>High frequency of phylogenetically diverse reductive dehalogenase-homologous genes in deep subseafloor sedimentary metagenomes.</title>
        <authorList>
            <person name="Kawai M."/>
            <person name="Futagami T."/>
            <person name="Toyoda A."/>
            <person name="Takaki Y."/>
            <person name="Nishi S."/>
            <person name="Hori S."/>
            <person name="Arai W."/>
            <person name="Tsubouchi T."/>
            <person name="Morono Y."/>
            <person name="Uchiyama I."/>
            <person name="Ito T."/>
            <person name="Fujiyama A."/>
            <person name="Inagaki F."/>
            <person name="Takami H."/>
        </authorList>
    </citation>
    <scope>NUCLEOTIDE SEQUENCE</scope>
    <source>
        <strain evidence="1">Expedition CK06-06</strain>
    </source>
</reference>
<dbReference type="EMBL" id="BARS01004306">
    <property type="protein sequence ID" value="GAF76117.1"/>
    <property type="molecule type" value="Genomic_DNA"/>
</dbReference>
<sequence>MKRHVRKSKRQRLEELRQALVVIESGLQSAFQTGEEAHFLPVVGQLRALLVASGQTPLLLDLARELGFPLEFYSIPLDALDNDEMAAILGPSRIQWTGDSLGPHAEPPLLSQKVTMEAWLASTQVVVGQQKISGEELLRMVANKLGGAHYDPTMPPELAAQVPFRLGGVSSMYLTLARLGEVVLYLGRTLLERHGGGSTDH</sequence>
<comment type="caution">
    <text evidence="1">The sequence shown here is derived from an EMBL/GenBank/DDBJ whole genome shotgun (WGS) entry which is preliminary data.</text>
</comment>
<evidence type="ECO:0000313" key="1">
    <source>
        <dbReference type="EMBL" id="GAF76117.1"/>
    </source>
</evidence>
<name>X0SJR2_9ZZZZ</name>
<accession>X0SJR2</accession>
<organism evidence="1">
    <name type="scientific">marine sediment metagenome</name>
    <dbReference type="NCBI Taxonomy" id="412755"/>
    <lineage>
        <taxon>unclassified sequences</taxon>
        <taxon>metagenomes</taxon>
        <taxon>ecological metagenomes</taxon>
    </lineage>
</organism>
<protein>
    <submittedName>
        <fullName evidence="1">Uncharacterized protein</fullName>
    </submittedName>
</protein>
<dbReference type="AlphaFoldDB" id="X0SJR2"/>